<reference evidence="1 2" key="1">
    <citation type="submission" date="2020-08" db="EMBL/GenBank/DDBJ databases">
        <title>Whole-Genome Sequence of French Clinical Streptomyces mexicanus Strain Q0842.</title>
        <authorList>
            <person name="Boxberger M."/>
            <person name="La Scola B."/>
        </authorList>
    </citation>
    <scope>NUCLEOTIDE SEQUENCE [LARGE SCALE GENOMIC DNA]</scope>
    <source>
        <strain evidence="1 2">Marseille-Q0842</strain>
    </source>
</reference>
<evidence type="ECO:0000313" key="1">
    <source>
        <dbReference type="EMBL" id="MBC2864542.1"/>
    </source>
</evidence>
<dbReference type="RefSeq" id="WP_159671871.1">
    <property type="nucleotide sequence ID" value="NZ_BAAAVP010000280.1"/>
</dbReference>
<sequence>MFGLFAVIVVSLIAVLLRRRNGATQNADGLLLEQDSRVRARENRVSFSSLTVHNSAPTMTDQYRRR</sequence>
<evidence type="ECO:0000313" key="2">
    <source>
        <dbReference type="Proteomes" id="UP000517694"/>
    </source>
</evidence>
<dbReference type="Proteomes" id="UP000517694">
    <property type="component" value="Unassembled WGS sequence"/>
</dbReference>
<proteinExistence type="predicted"/>
<protein>
    <submittedName>
        <fullName evidence="1">Uncharacterized protein</fullName>
    </submittedName>
</protein>
<keyword evidence="2" id="KW-1185">Reference proteome</keyword>
<dbReference type="OrthoDB" id="4329944at2"/>
<organism evidence="1 2">
    <name type="scientific">Streptomyces mexicanus</name>
    <dbReference type="NCBI Taxonomy" id="178566"/>
    <lineage>
        <taxon>Bacteria</taxon>
        <taxon>Bacillati</taxon>
        <taxon>Actinomycetota</taxon>
        <taxon>Actinomycetes</taxon>
        <taxon>Kitasatosporales</taxon>
        <taxon>Streptomycetaceae</taxon>
        <taxon>Streptomyces</taxon>
    </lineage>
</organism>
<accession>A0A7X1HWW1</accession>
<comment type="caution">
    <text evidence="1">The sequence shown here is derived from an EMBL/GenBank/DDBJ whole genome shotgun (WGS) entry which is preliminary data.</text>
</comment>
<dbReference type="AlphaFoldDB" id="A0A7X1HWW1"/>
<dbReference type="EMBL" id="JACMHY010000002">
    <property type="protein sequence ID" value="MBC2864542.1"/>
    <property type="molecule type" value="Genomic_DNA"/>
</dbReference>
<name>A0A7X1HWW1_9ACTN</name>
<gene>
    <name evidence="1" type="ORF">H1R13_05895</name>
</gene>